<dbReference type="EMBL" id="JAIWYP010000002">
    <property type="protein sequence ID" value="KAH3861197.1"/>
    <property type="molecule type" value="Genomic_DNA"/>
</dbReference>
<dbReference type="Proteomes" id="UP000828390">
    <property type="component" value="Unassembled WGS sequence"/>
</dbReference>
<feature type="region of interest" description="Disordered" evidence="1">
    <location>
        <begin position="100"/>
        <end position="140"/>
    </location>
</feature>
<reference evidence="2" key="2">
    <citation type="submission" date="2020-11" db="EMBL/GenBank/DDBJ databases">
        <authorList>
            <person name="McCartney M.A."/>
            <person name="Auch B."/>
            <person name="Kono T."/>
            <person name="Mallez S."/>
            <person name="Becker A."/>
            <person name="Gohl D.M."/>
            <person name="Silverstein K.A.T."/>
            <person name="Koren S."/>
            <person name="Bechman K.B."/>
            <person name="Herman A."/>
            <person name="Abrahante J.E."/>
            <person name="Garbe J."/>
        </authorList>
    </citation>
    <scope>NUCLEOTIDE SEQUENCE</scope>
    <source>
        <strain evidence="2">Duluth1</strain>
        <tissue evidence="2">Whole animal</tissue>
    </source>
</reference>
<evidence type="ECO:0000256" key="1">
    <source>
        <dbReference type="SAM" id="MobiDB-lite"/>
    </source>
</evidence>
<protein>
    <submittedName>
        <fullName evidence="2">Uncharacterized protein</fullName>
    </submittedName>
</protein>
<keyword evidence="3" id="KW-1185">Reference proteome</keyword>
<evidence type="ECO:0000313" key="2">
    <source>
        <dbReference type="EMBL" id="KAH3861197.1"/>
    </source>
</evidence>
<feature type="compositionally biased region" description="Basic residues" evidence="1">
    <location>
        <begin position="129"/>
        <end position="140"/>
    </location>
</feature>
<feature type="compositionally biased region" description="Basic and acidic residues" evidence="1">
    <location>
        <begin position="101"/>
        <end position="120"/>
    </location>
</feature>
<comment type="caution">
    <text evidence="2">The sequence shown here is derived from an EMBL/GenBank/DDBJ whole genome shotgun (WGS) entry which is preliminary data.</text>
</comment>
<organism evidence="2 3">
    <name type="scientific">Dreissena polymorpha</name>
    <name type="common">Zebra mussel</name>
    <name type="synonym">Mytilus polymorpha</name>
    <dbReference type="NCBI Taxonomy" id="45954"/>
    <lineage>
        <taxon>Eukaryota</taxon>
        <taxon>Metazoa</taxon>
        <taxon>Spiralia</taxon>
        <taxon>Lophotrochozoa</taxon>
        <taxon>Mollusca</taxon>
        <taxon>Bivalvia</taxon>
        <taxon>Autobranchia</taxon>
        <taxon>Heteroconchia</taxon>
        <taxon>Euheterodonta</taxon>
        <taxon>Imparidentia</taxon>
        <taxon>Neoheterodontei</taxon>
        <taxon>Myida</taxon>
        <taxon>Dreissenoidea</taxon>
        <taxon>Dreissenidae</taxon>
        <taxon>Dreissena</taxon>
    </lineage>
</organism>
<reference evidence="2" key="1">
    <citation type="journal article" date="2019" name="bioRxiv">
        <title>The Genome of the Zebra Mussel, Dreissena polymorpha: A Resource for Invasive Species Research.</title>
        <authorList>
            <person name="McCartney M.A."/>
            <person name="Auch B."/>
            <person name="Kono T."/>
            <person name="Mallez S."/>
            <person name="Zhang Y."/>
            <person name="Obille A."/>
            <person name="Becker A."/>
            <person name="Abrahante J.E."/>
            <person name="Garbe J."/>
            <person name="Badalamenti J.P."/>
            <person name="Herman A."/>
            <person name="Mangelson H."/>
            <person name="Liachko I."/>
            <person name="Sullivan S."/>
            <person name="Sone E.D."/>
            <person name="Koren S."/>
            <person name="Silverstein K.A.T."/>
            <person name="Beckman K.B."/>
            <person name="Gohl D.M."/>
        </authorList>
    </citation>
    <scope>NUCLEOTIDE SEQUENCE</scope>
    <source>
        <strain evidence="2">Duluth1</strain>
        <tissue evidence="2">Whole animal</tissue>
    </source>
</reference>
<gene>
    <name evidence="2" type="ORF">DPMN_024124</name>
</gene>
<feature type="region of interest" description="Disordered" evidence="1">
    <location>
        <begin position="276"/>
        <end position="311"/>
    </location>
</feature>
<evidence type="ECO:0000313" key="3">
    <source>
        <dbReference type="Proteomes" id="UP000828390"/>
    </source>
</evidence>
<dbReference type="AlphaFoldDB" id="A0A9D4RC06"/>
<name>A0A9D4RC06_DREPO</name>
<proteinExistence type="predicted"/>
<accession>A0A9D4RC06</accession>
<sequence length="490" mass="55755">MTSSYIKGLKVQKLSLSKEQTPDKSAFNLETLKYQPVLRQSKTCPELDINSTAPGGFLSDQNYAPIRAVIKRFASVGANVFMKNQHKYYQKWARNTAQDVNVERHSASTEKPKEHIRMQRESSNGSKYNARKKNTTKACRKTQSITKLKRKSKVKTNIVAENVFDSQASNVCKTYGTRSDVNKNLNMSDRENAVEYVDCRTHVSANEVQNIFEDLDKQQNTHDSEDTNDSWDVSVFELERKMIDQLNQNPDSINGSLIVSDVKLESIKEQRIPNKAFFPSNTSTRSVHNKEHTHCKSPNNGHIHASGGRNIHKQRERVVLKSAKIVLANAVDRAAERVSEIMKPLAITNCDSVKMSKESARPIHFSKLNKSSTKLQVLTYKQKMSEWRKGNAYETFQHKRIVVREKVNNPAQLPVSHQQNLVPEHLAVDFDALRVAAHLSRLDRKLDSSRASPWYCTYRSPSLYSRRITYADNSCGFNTFVNGTSVSNLM</sequence>